<dbReference type="AlphaFoldDB" id="A0A8C9QVZ0"/>
<keyword evidence="1" id="KW-0472">Membrane</keyword>
<dbReference type="Proteomes" id="UP000694422">
    <property type="component" value="Unplaced"/>
</dbReference>
<name>A0A8C9QVZ0_SPEDA</name>
<evidence type="ECO:0000313" key="2">
    <source>
        <dbReference type="Ensembl" id="ENSSDAP00000026971.1"/>
    </source>
</evidence>
<accession>A0A8C9QVZ0</accession>
<evidence type="ECO:0000256" key="1">
    <source>
        <dbReference type="SAM" id="Phobius"/>
    </source>
</evidence>
<organism evidence="2 3">
    <name type="scientific">Spermophilus dauricus</name>
    <name type="common">Daurian ground squirrel</name>
    <dbReference type="NCBI Taxonomy" id="99837"/>
    <lineage>
        <taxon>Eukaryota</taxon>
        <taxon>Metazoa</taxon>
        <taxon>Chordata</taxon>
        <taxon>Craniata</taxon>
        <taxon>Vertebrata</taxon>
        <taxon>Euteleostomi</taxon>
        <taxon>Mammalia</taxon>
        <taxon>Eutheria</taxon>
        <taxon>Euarchontoglires</taxon>
        <taxon>Glires</taxon>
        <taxon>Rodentia</taxon>
        <taxon>Sciuromorpha</taxon>
        <taxon>Sciuridae</taxon>
        <taxon>Xerinae</taxon>
        <taxon>Marmotini</taxon>
        <taxon>Spermophilus</taxon>
    </lineage>
</organism>
<reference evidence="2" key="1">
    <citation type="submission" date="2025-08" db="UniProtKB">
        <authorList>
            <consortium name="Ensembl"/>
        </authorList>
    </citation>
    <scope>IDENTIFICATION</scope>
</reference>
<protein>
    <submittedName>
        <fullName evidence="2">Uncharacterized protein</fullName>
    </submittedName>
</protein>
<keyword evidence="1" id="KW-1133">Transmembrane helix</keyword>
<sequence>IHLKTRVIDDGILVYLLKFLSMKMTYIHVPVCVFTHTYICIMTFWHCFGVFNVQNGGINMQIFLFYLFIF</sequence>
<evidence type="ECO:0000313" key="3">
    <source>
        <dbReference type="Proteomes" id="UP000694422"/>
    </source>
</evidence>
<feature type="transmembrane region" description="Helical" evidence="1">
    <location>
        <begin position="26"/>
        <end position="45"/>
    </location>
</feature>
<reference evidence="2" key="2">
    <citation type="submission" date="2025-09" db="UniProtKB">
        <authorList>
            <consortium name="Ensembl"/>
        </authorList>
    </citation>
    <scope>IDENTIFICATION</scope>
</reference>
<proteinExistence type="predicted"/>
<feature type="transmembrane region" description="Helical" evidence="1">
    <location>
        <begin position="51"/>
        <end position="69"/>
    </location>
</feature>
<dbReference type="Ensembl" id="ENSSDAT00000030832.1">
    <property type="protein sequence ID" value="ENSSDAP00000026971.1"/>
    <property type="gene ID" value="ENSSDAG00000024454.1"/>
</dbReference>
<keyword evidence="1" id="KW-0812">Transmembrane</keyword>
<keyword evidence="3" id="KW-1185">Reference proteome</keyword>